<reference evidence="9 10" key="1">
    <citation type="journal article" date="2018" name="J. Microbiol.">
        <title>Bacillus spongiae sp. nov., isolated from sponge of Jeju Island.</title>
        <authorList>
            <person name="Lee G.E."/>
            <person name="Im W.T."/>
            <person name="Park J.S."/>
        </authorList>
    </citation>
    <scope>NUCLEOTIDE SEQUENCE [LARGE SCALE GENOMIC DNA]</scope>
    <source>
        <strain evidence="9 10">135PIL107-10</strain>
    </source>
</reference>
<keyword evidence="5 7" id="KW-0472">Membrane</keyword>
<keyword evidence="4 7" id="KW-1133">Transmembrane helix</keyword>
<evidence type="ECO:0000256" key="3">
    <source>
        <dbReference type="ARBA" id="ARBA00022692"/>
    </source>
</evidence>
<keyword evidence="3 7" id="KW-0812">Transmembrane</keyword>
<feature type="transmembrane region" description="Helical" evidence="7">
    <location>
        <begin position="589"/>
        <end position="614"/>
    </location>
</feature>
<feature type="transmembrane region" description="Helical" evidence="7">
    <location>
        <begin position="816"/>
        <end position="836"/>
    </location>
</feature>
<evidence type="ECO:0000256" key="6">
    <source>
        <dbReference type="ARBA" id="ARBA00038076"/>
    </source>
</evidence>
<dbReference type="PANTHER" id="PTHR30572">
    <property type="entry name" value="MEMBRANE COMPONENT OF TRANSPORTER-RELATED"/>
    <property type="match status" value="1"/>
</dbReference>
<comment type="caution">
    <text evidence="9">The sequence shown here is derived from an EMBL/GenBank/DDBJ whole genome shotgun (WGS) entry which is preliminary data.</text>
</comment>
<feature type="transmembrane region" description="Helical" evidence="7">
    <location>
        <begin position="541"/>
        <end position="568"/>
    </location>
</feature>
<comment type="similarity">
    <text evidence="6">Belongs to the ABC-4 integral membrane protein family.</text>
</comment>
<dbReference type="RefSeq" id="WP_336586117.1">
    <property type="nucleotide sequence ID" value="NZ_JBBAXC010000004.1"/>
</dbReference>
<dbReference type="Pfam" id="PF02687">
    <property type="entry name" value="FtsX"/>
    <property type="match status" value="2"/>
</dbReference>
<dbReference type="InterPro" id="IPR050250">
    <property type="entry name" value="Macrolide_Exporter_MacB"/>
</dbReference>
<feature type="domain" description="ABC3 transporter permease C-terminal" evidence="8">
    <location>
        <begin position="546"/>
        <end position="652"/>
    </location>
</feature>
<organism evidence="9 10">
    <name type="scientific">Bacillus spongiae</name>
    <dbReference type="NCBI Taxonomy" id="2683610"/>
    <lineage>
        <taxon>Bacteria</taxon>
        <taxon>Bacillati</taxon>
        <taxon>Bacillota</taxon>
        <taxon>Bacilli</taxon>
        <taxon>Bacillales</taxon>
        <taxon>Bacillaceae</taxon>
        <taxon>Bacillus</taxon>
    </lineage>
</organism>
<evidence type="ECO:0000313" key="9">
    <source>
        <dbReference type="EMBL" id="MEI5906683.1"/>
    </source>
</evidence>
<feature type="transmembrane region" description="Helical" evidence="7">
    <location>
        <begin position="626"/>
        <end position="647"/>
    </location>
</feature>
<feature type="transmembrane region" description="Helical" evidence="7">
    <location>
        <begin position="865"/>
        <end position="886"/>
    </location>
</feature>
<comment type="subcellular location">
    <subcellularLocation>
        <location evidence="1">Cell membrane</location>
        <topology evidence="1">Multi-pass membrane protein</topology>
    </subcellularLocation>
</comment>
<dbReference type="PANTHER" id="PTHR30572:SF4">
    <property type="entry name" value="ABC TRANSPORTER PERMEASE YTRF"/>
    <property type="match status" value="1"/>
</dbReference>
<proteinExistence type="inferred from homology"/>
<sequence length="1077" mass="120945">MIRFLWNSWWRNKERFILVIIGALIISTGLSYLVGITQANNGTVVDELQKRWNSSYHIVVRPEGTKSITEELNLLEPNYLSGIAGGISLEDYETIKSLESIDVAAPIAMVGNINPSIVFDQVNLDPGVYRLTIKEVTNTGKELVEEANSSSYVVEGYWWSDGLGKEYGVSRFGGDLFHSTNVMLAGIDPEAEAQLVGLDEAIISTDISRYFSKGDKVDERELDHFTETVIPVVISNKQFIDSEISFQIERLDLPFEGSEQAETMELVKENGGEEFLKKQKMVSSDTYTFTSDEMYELLLKEVLGEESLSNINKSQWIALKPSPVNFLPVTSPFSDRWPFAYELQTYERPADSLIKFENLYRPIVPYGSGKFEDWKRVRLNYLGVFDPQKLKVAKDPLTELPMETYFPSKASWVLDDQNAPINPPIEMKPMNNPVGFLTKPPLMLTTIEAAESIVGDMPISAIRVKVMGVDQFTENAQEILEKTAEEIRQKTGLLTDITLGSSPQPALTYIPEVEGISAIGWIEQPWVKLGSSISIFKEAKFGLSGVIGTVIAVAIVYVFSSNLIMMFARRKEFSVLLAMGWRRGDLSKLLFMESTILGIFVSIISWAILAGFYITNDINTSFLRVLLIGVFGLSVYWAGTLLPAILVRRITPYEGMRVGEDSKVSRSIVKVRSVFSLSLTYVLSKWKRSLLSVIAISLPTSLLVFYLFITFHLKGVMFATWLGQYVAMEVGPMHYIALVVALTIAILTTTEIIWQNISERQDELSLLKAIGWQNRSIRILVLLEGGYIGLMAGVVGMSFAMVIIRFMYGSFPTEQLFFLLSLMFIPVLTGIVGALFPAEKAVRQQSYEGLKGSAYSKTVSKKEKWIYRALAASLVVGIFVLLAQAVPEEGEKASNKTNEEETVVGTSGGLNQYEVEEVAADKTVEEDKEDKDIFDLLPDYILESGFDLLTFGESNSKYNYEELHVGIPQEAPKDLVAPKEGYEYLSFPIVFNAEEHYEGEYYKYLPQRFVIMDSEGNEYKAKEFTVLEKENWTGYEIIAPGGMTSLHTYEIPVDKNDLFLVIDYAGHDKRVIVLINE</sequence>
<evidence type="ECO:0000313" key="10">
    <source>
        <dbReference type="Proteomes" id="UP001312865"/>
    </source>
</evidence>
<feature type="transmembrane region" description="Helical" evidence="7">
    <location>
        <begin position="733"/>
        <end position="757"/>
    </location>
</feature>
<accession>A0ABU8HBJ4</accession>
<name>A0ABU8HBJ4_9BACI</name>
<evidence type="ECO:0000256" key="1">
    <source>
        <dbReference type="ARBA" id="ARBA00004651"/>
    </source>
</evidence>
<dbReference type="Proteomes" id="UP001312865">
    <property type="component" value="Unassembled WGS sequence"/>
</dbReference>
<evidence type="ECO:0000256" key="4">
    <source>
        <dbReference type="ARBA" id="ARBA00022989"/>
    </source>
</evidence>
<evidence type="ECO:0000259" key="8">
    <source>
        <dbReference type="Pfam" id="PF02687"/>
    </source>
</evidence>
<protein>
    <submittedName>
        <fullName evidence="9">ABC transporter permease</fullName>
    </submittedName>
</protein>
<feature type="transmembrane region" description="Helical" evidence="7">
    <location>
        <begin position="777"/>
        <end position="804"/>
    </location>
</feature>
<evidence type="ECO:0000256" key="7">
    <source>
        <dbReference type="SAM" id="Phobius"/>
    </source>
</evidence>
<keyword evidence="10" id="KW-1185">Reference proteome</keyword>
<keyword evidence="2" id="KW-1003">Cell membrane</keyword>
<dbReference type="InterPro" id="IPR003838">
    <property type="entry name" value="ABC3_permease_C"/>
</dbReference>
<feature type="transmembrane region" description="Helical" evidence="7">
    <location>
        <begin position="690"/>
        <end position="713"/>
    </location>
</feature>
<evidence type="ECO:0000256" key="2">
    <source>
        <dbReference type="ARBA" id="ARBA00022475"/>
    </source>
</evidence>
<gene>
    <name evidence="9" type="ORF">WAK64_06380</name>
</gene>
<evidence type="ECO:0000256" key="5">
    <source>
        <dbReference type="ARBA" id="ARBA00023136"/>
    </source>
</evidence>
<dbReference type="EMBL" id="JBBAXC010000004">
    <property type="protein sequence ID" value="MEI5906683.1"/>
    <property type="molecule type" value="Genomic_DNA"/>
</dbReference>
<feature type="domain" description="ABC3 transporter permease C-terminal" evidence="8">
    <location>
        <begin position="736"/>
        <end position="832"/>
    </location>
</feature>